<evidence type="ECO:0000313" key="1">
    <source>
        <dbReference type="EMBL" id="CAD7449825.1"/>
    </source>
</evidence>
<sequence>MNDSEEDLKLFFLLYSNYCLFEEKQERRLMISIKIEVTVFVNWNSGIGRHRELSEWVDVPNIGGSYGILQFVLSRA</sequence>
<reference evidence="1" key="1">
    <citation type="submission" date="2020-11" db="EMBL/GenBank/DDBJ databases">
        <authorList>
            <person name="Tran Van P."/>
        </authorList>
    </citation>
    <scope>NUCLEOTIDE SEQUENCE</scope>
</reference>
<proteinExistence type="predicted"/>
<dbReference type="EMBL" id="OD572612">
    <property type="protein sequence ID" value="CAD7449825.1"/>
    <property type="molecule type" value="Genomic_DNA"/>
</dbReference>
<gene>
    <name evidence="1" type="ORF">TBIB3V08_LOCUS12098</name>
</gene>
<dbReference type="AlphaFoldDB" id="A0A7R9I6X2"/>
<protein>
    <submittedName>
        <fullName evidence="1">Uncharacterized protein</fullName>
    </submittedName>
</protein>
<name>A0A7R9I6X2_9NEOP</name>
<accession>A0A7R9I6X2</accession>
<organism evidence="1">
    <name type="scientific">Timema bartmani</name>
    <dbReference type="NCBI Taxonomy" id="61472"/>
    <lineage>
        <taxon>Eukaryota</taxon>
        <taxon>Metazoa</taxon>
        <taxon>Ecdysozoa</taxon>
        <taxon>Arthropoda</taxon>
        <taxon>Hexapoda</taxon>
        <taxon>Insecta</taxon>
        <taxon>Pterygota</taxon>
        <taxon>Neoptera</taxon>
        <taxon>Polyneoptera</taxon>
        <taxon>Phasmatodea</taxon>
        <taxon>Timematodea</taxon>
        <taxon>Timematoidea</taxon>
        <taxon>Timematidae</taxon>
        <taxon>Timema</taxon>
    </lineage>
</organism>